<proteinExistence type="evidence at transcript level"/>
<comment type="similarity">
    <text evidence="4">Belongs to the CDIP1/LITAF family.</text>
</comment>
<evidence type="ECO:0000256" key="1">
    <source>
        <dbReference type="ARBA" id="ARBA00004414"/>
    </source>
</evidence>
<dbReference type="Pfam" id="PF10601">
    <property type="entry name" value="zf-LITAF-like"/>
    <property type="match status" value="1"/>
</dbReference>
<keyword evidence="5" id="KW-0479">Metal-binding</keyword>
<keyword evidence="9" id="KW-0812">Transmembrane</keyword>
<evidence type="ECO:0000256" key="9">
    <source>
        <dbReference type="SAM" id="Phobius"/>
    </source>
</evidence>
<dbReference type="GO" id="GO:0005765">
    <property type="term" value="C:lysosomal membrane"/>
    <property type="evidence" value="ECO:0007669"/>
    <property type="project" value="UniProtKB-SubCell"/>
</dbReference>
<evidence type="ECO:0000256" key="5">
    <source>
        <dbReference type="ARBA" id="ARBA00022723"/>
    </source>
</evidence>
<dbReference type="GO" id="GO:0008270">
    <property type="term" value="F:zinc ion binding"/>
    <property type="evidence" value="ECO:0007669"/>
    <property type="project" value="TreeGrafter"/>
</dbReference>
<evidence type="ECO:0000256" key="7">
    <source>
        <dbReference type="ARBA" id="ARBA00023136"/>
    </source>
</evidence>
<comment type="subcellular location">
    <subcellularLocation>
        <location evidence="2">Endosome membrane</location>
        <topology evidence="2">Peripheral membrane protein</topology>
    </subcellularLocation>
    <subcellularLocation>
        <location evidence="1">Late endosome membrane</location>
    </subcellularLocation>
    <subcellularLocation>
        <location evidence="3">Lysosome membrane</location>
        <topology evidence="3">Peripheral membrane protein</topology>
        <orientation evidence="3">Cytoplasmic side</orientation>
    </subcellularLocation>
</comment>
<name>T1PJJ5_MUSDO</name>
<feature type="region of interest" description="Disordered" evidence="8">
    <location>
        <begin position="36"/>
        <end position="69"/>
    </location>
</feature>
<feature type="region of interest" description="Disordered" evidence="8">
    <location>
        <begin position="1"/>
        <end position="22"/>
    </location>
</feature>
<dbReference type="PANTHER" id="PTHR23292">
    <property type="entry name" value="LIPOPOLYSACCHARIDE-INDUCED TUMOR NECROSIS FACTOR-ALPHA FACTOR"/>
    <property type="match status" value="1"/>
</dbReference>
<evidence type="ECO:0000256" key="6">
    <source>
        <dbReference type="ARBA" id="ARBA00022833"/>
    </source>
</evidence>
<dbReference type="PROSITE" id="PS51837">
    <property type="entry name" value="LITAF"/>
    <property type="match status" value="1"/>
</dbReference>
<dbReference type="InterPro" id="IPR037519">
    <property type="entry name" value="LITAF_fam"/>
</dbReference>
<evidence type="ECO:0000256" key="4">
    <source>
        <dbReference type="ARBA" id="ARBA00005975"/>
    </source>
</evidence>
<protein>
    <submittedName>
        <fullName evidence="11">LITAF-like zinc ribbon domain protein</fullName>
    </submittedName>
</protein>
<dbReference type="SMART" id="SM00714">
    <property type="entry name" value="LITAF"/>
    <property type="match status" value="1"/>
</dbReference>
<evidence type="ECO:0000259" key="10">
    <source>
        <dbReference type="PROSITE" id="PS51837"/>
    </source>
</evidence>
<accession>T1PJJ5</accession>
<evidence type="ECO:0000256" key="3">
    <source>
        <dbReference type="ARBA" id="ARBA00004630"/>
    </source>
</evidence>
<feature type="domain" description="LITAF" evidence="10">
    <location>
        <begin position="115"/>
        <end position="200"/>
    </location>
</feature>
<dbReference type="InterPro" id="IPR006629">
    <property type="entry name" value="LITAF"/>
</dbReference>
<dbReference type="GO" id="GO:0031902">
    <property type="term" value="C:late endosome membrane"/>
    <property type="evidence" value="ECO:0007669"/>
    <property type="project" value="UniProtKB-SubCell"/>
</dbReference>
<evidence type="ECO:0000313" key="11">
    <source>
        <dbReference type="EMBL" id="AFP63570.1"/>
    </source>
</evidence>
<feature type="compositionally biased region" description="Polar residues" evidence="8">
    <location>
        <begin position="45"/>
        <end position="59"/>
    </location>
</feature>
<sequence length="205" mass="21682">MDQKHAMLYPDPNSMPTDQRTSAAAAIGLPIEAPPSYDVAVGEHQPQTSQQNIGWSSPQAPYGNPTAPAMSSHAAGEQIIYPPTQVITNQPTVPTATPHQQPYDSALSTTNAAAAAGQSTIPLSAQLGPNPSKVTCPACGTSKVSRMAYTPNSKTHLCAFILCLVGWCCCACVVPYCMNSCRTGNHYCPKCNTFLGAYNPRNNLL</sequence>
<feature type="transmembrane region" description="Helical" evidence="9">
    <location>
        <begin position="157"/>
        <end position="176"/>
    </location>
</feature>
<dbReference type="VEuPathDB" id="VectorBase:MDOA008592"/>
<reference evidence="11" key="1">
    <citation type="submission" date="2012-08" db="EMBL/GenBank/DDBJ databases">
        <title>Transcriptome of adult Musca domestica launches a platform for comparative house fly gene expression and characterization of differential gene expression among resistant and susceptible house flies.</title>
        <authorList>
            <person name="Liu N."/>
            <person name="Zhang L."/>
            <person name="Li M."/>
            <person name="Reid W."/>
        </authorList>
    </citation>
    <scope>NUCLEOTIDE SEQUENCE</scope>
    <source>
        <strain evidence="11">ALHF</strain>
        <tissue evidence="11">Whole body</tissue>
    </source>
</reference>
<dbReference type="PANTHER" id="PTHR23292:SF14">
    <property type="entry name" value="FI16615P1-RELATED"/>
    <property type="match status" value="1"/>
</dbReference>
<dbReference type="EMBL" id="KA648941">
    <property type="protein sequence ID" value="AFP63570.1"/>
    <property type="molecule type" value="mRNA"/>
</dbReference>
<dbReference type="AlphaFoldDB" id="T1PJJ5"/>
<evidence type="ECO:0000256" key="2">
    <source>
        <dbReference type="ARBA" id="ARBA00004481"/>
    </source>
</evidence>
<dbReference type="VEuPathDB" id="VectorBase:MDOMA2_015041"/>
<keyword evidence="9" id="KW-1133">Transmembrane helix</keyword>
<evidence type="ECO:0000256" key="8">
    <source>
        <dbReference type="SAM" id="MobiDB-lite"/>
    </source>
</evidence>
<keyword evidence="7 9" id="KW-0472">Membrane</keyword>
<keyword evidence="6" id="KW-0862">Zinc</keyword>
<organism evidence="11">
    <name type="scientific">Musca domestica</name>
    <name type="common">House fly</name>
    <dbReference type="NCBI Taxonomy" id="7370"/>
    <lineage>
        <taxon>Eukaryota</taxon>
        <taxon>Metazoa</taxon>
        <taxon>Ecdysozoa</taxon>
        <taxon>Arthropoda</taxon>
        <taxon>Hexapoda</taxon>
        <taxon>Insecta</taxon>
        <taxon>Pterygota</taxon>
        <taxon>Neoptera</taxon>
        <taxon>Endopterygota</taxon>
        <taxon>Diptera</taxon>
        <taxon>Brachycera</taxon>
        <taxon>Muscomorpha</taxon>
        <taxon>Muscoidea</taxon>
        <taxon>Muscidae</taxon>
        <taxon>Musca</taxon>
    </lineage>
</organism>